<dbReference type="eggNOG" id="ENOG502QVAG">
    <property type="taxonomic scope" value="Eukaryota"/>
</dbReference>
<keyword evidence="3" id="KW-1185">Reference proteome</keyword>
<feature type="compositionally biased region" description="Low complexity" evidence="1">
    <location>
        <begin position="324"/>
        <end position="334"/>
    </location>
</feature>
<dbReference type="GO" id="GO:0003677">
    <property type="term" value="F:DNA binding"/>
    <property type="evidence" value="ECO:0007669"/>
    <property type="project" value="InterPro"/>
</dbReference>
<evidence type="ECO:0000313" key="4">
    <source>
        <dbReference type="RefSeq" id="XP_004510771.1"/>
    </source>
</evidence>
<protein>
    <submittedName>
        <fullName evidence="4 5">AT-rich interactive domain-containing protein 1</fullName>
    </submittedName>
</protein>
<dbReference type="Proteomes" id="UP000087171">
    <property type="component" value="Chromosome Ca7"/>
</dbReference>
<dbReference type="CDD" id="cd00167">
    <property type="entry name" value="SANT"/>
    <property type="match status" value="1"/>
</dbReference>
<dbReference type="PANTHER" id="PTHR46410:SF1">
    <property type="entry name" value="AT-RICH INTERACTIVE DOMAIN-CONTAINING PROTEIN 1"/>
    <property type="match status" value="1"/>
</dbReference>
<name>A0A1S2YVX7_CICAR</name>
<feature type="region of interest" description="Disordered" evidence="1">
    <location>
        <begin position="120"/>
        <end position="147"/>
    </location>
</feature>
<feature type="compositionally biased region" description="Basic and acidic residues" evidence="1">
    <location>
        <begin position="340"/>
        <end position="354"/>
    </location>
</feature>
<dbReference type="RefSeq" id="XP_004510771.1">
    <property type="nucleotide sequence ID" value="XM_004510714.3"/>
</dbReference>
<dbReference type="CDD" id="cd16100">
    <property type="entry name" value="ARID"/>
    <property type="match status" value="1"/>
</dbReference>
<evidence type="ECO:0000313" key="3">
    <source>
        <dbReference type="Proteomes" id="UP000087171"/>
    </source>
</evidence>
<dbReference type="SUPFAM" id="SSF46774">
    <property type="entry name" value="ARID-like"/>
    <property type="match status" value="1"/>
</dbReference>
<feature type="region of interest" description="Disordered" evidence="1">
    <location>
        <begin position="557"/>
        <end position="579"/>
    </location>
</feature>
<feature type="region of interest" description="Disordered" evidence="1">
    <location>
        <begin position="319"/>
        <end position="369"/>
    </location>
</feature>
<feature type="compositionally biased region" description="Low complexity" evidence="1">
    <location>
        <begin position="204"/>
        <end position="213"/>
    </location>
</feature>
<dbReference type="RefSeq" id="XP_027192302.1">
    <property type="nucleotide sequence ID" value="XM_027336501.1"/>
</dbReference>
<dbReference type="AlphaFoldDB" id="A0A1S2YVX7"/>
<feature type="domain" description="ARID" evidence="2">
    <location>
        <begin position="1"/>
        <end position="65"/>
    </location>
</feature>
<dbReference type="PaxDb" id="3827-XP_004510770.1"/>
<organism evidence="4">
    <name type="scientific">Cicer arietinum</name>
    <name type="common">Chickpea</name>
    <name type="synonym">Garbanzo</name>
    <dbReference type="NCBI Taxonomy" id="3827"/>
    <lineage>
        <taxon>Eukaryota</taxon>
        <taxon>Viridiplantae</taxon>
        <taxon>Streptophyta</taxon>
        <taxon>Embryophyta</taxon>
        <taxon>Tracheophyta</taxon>
        <taxon>Spermatophyta</taxon>
        <taxon>Magnoliopsida</taxon>
        <taxon>eudicotyledons</taxon>
        <taxon>Gunneridae</taxon>
        <taxon>Pentapetalae</taxon>
        <taxon>rosids</taxon>
        <taxon>fabids</taxon>
        <taxon>Fabales</taxon>
        <taxon>Fabaceae</taxon>
        <taxon>Papilionoideae</taxon>
        <taxon>50 kb inversion clade</taxon>
        <taxon>NPAAA clade</taxon>
        <taxon>Hologalegina</taxon>
        <taxon>IRL clade</taxon>
        <taxon>Cicereae</taxon>
        <taxon>Cicer</taxon>
    </lineage>
</organism>
<dbReference type="KEGG" id="cam:101502925"/>
<feature type="region of interest" description="Disordered" evidence="1">
    <location>
        <begin position="186"/>
        <end position="220"/>
    </location>
</feature>
<dbReference type="OrthoDB" id="1938591at2759"/>
<dbReference type="RefSeq" id="XP_073226868.1">
    <property type="nucleotide sequence ID" value="XM_073370767.1"/>
</dbReference>
<evidence type="ECO:0000259" key="2">
    <source>
        <dbReference type="PROSITE" id="PS51011"/>
    </source>
</evidence>
<proteinExistence type="predicted"/>
<gene>
    <name evidence="4 5" type="primary">LOC101502925</name>
</gene>
<accession>A0A1S2YVX7</accession>
<dbReference type="PROSITE" id="PS51011">
    <property type="entry name" value="ARID"/>
    <property type="match status" value="1"/>
</dbReference>
<reference evidence="4" key="2">
    <citation type="submission" date="2023-09" db="UniProtKB">
        <authorList>
            <consortium name="RefSeq"/>
        </authorList>
    </citation>
    <scope>IDENTIFICATION</scope>
    <source>
        <tissue evidence="4 5">Etiolated seedlings</tissue>
    </source>
</reference>
<dbReference type="Pfam" id="PF01388">
    <property type="entry name" value="ARID"/>
    <property type="match status" value="1"/>
</dbReference>
<dbReference type="STRING" id="3827.A0A1S2YVX7"/>
<dbReference type="PANTHER" id="PTHR46410">
    <property type="entry name" value="AT-RICH INTERACTIVE DOMAIN-CONTAINING PROTEIN 2"/>
    <property type="match status" value="1"/>
</dbReference>
<dbReference type="InterPro" id="IPR001606">
    <property type="entry name" value="ARID_dom"/>
</dbReference>
<evidence type="ECO:0000256" key="1">
    <source>
        <dbReference type="SAM" id="MobiDB-lite"/>
    </source>
</evidence>
<reference evidence="3" key="1">
    <citation type="journal article" date="2013" name="Nat. Biotechnol.">
        <title>Draft genome sequence of chickpea (Cicer arietinum) provides a resource for trait improvement.</title>
        <authorList>
            <person name="Varshney R.K."/>
            <person name="Song C."/>
            <person name="Saxena R.K."/>
            <person name="Azam S."/>
            <person name="Yu S."/>
            <person name="Sharpe A.G."/>
            <person name="Cannon S."/>
            <person name="Baek J."/>
            <person name="Rosen B.D."/>
            <person name="Tar'an B."/>
            <person name="Millan T."/>
            <person name="Zhang X."/>
            <person name="Ramsay L.D."/>
            <person name="Iwata A."/>
            <person name="Wang Y."/>
            <person name="Nelson W."/>
            <person name="Farmer A.D."/>
            <person name="Gaur P.M."/>
            <person name="Soderlund C."/>
            <person name="Penmetsa R.V."/>
            <person name="Xu C."/>
            <person name="Bharti A.K."/>
            <person name="He W."/>
            <person name="Winter P."/>
            <person name="Zhao S."/>
            <person name="Hane J.K."/>
            <person name="Carrasquilla-Garcia N."/>
            <person name="Condie J.A."/>
            <person name="Upadhyaya H.D."/>
            <person name="Luo M.C."/>
            <person name="Thudi M."/>
            <person name="Gowda C.L."/>
            <person name="Singh N.P."/>
            <person name="Lichtenzveig J."/>
            <person name="Gali K.K."/>
            <person name="Rubio J."/>
            <person name="Nadarajan N."/>
            <person name="Dolezel J."/>
            <person name="Bansal K.C."/>
            <person name="Xu X."/>
            <person name="Edwards D."/>
            <person name="Zhang G."/>
            <person name="Kahl G."/>
            <person name="Gil J."/>
            <person name="Singh K.B."/>
            <person name="Datta S.K."/>
            <person name="Jackson S.A."/>
            <person name="Wang J."/>
            <person name="Cook D.R."/>
        </authorList>
    </citation>
    <scope>NUCLEOTIDE SEQUENCE [LARGE SCALE GENOMIC DNA]</scope>
    <source>
        <strain evidence="3">cv. CDC Frontier</strain>
    </source>
</reference>
<evidence type="ECO:0000313" key="5">
    <source>
        <dbReference type="RefSeq" id="XP_027192302.1"/>
    </source>
</evidence>
<dbReference type="GeneID" id="101502925"/>
<dbReference type="Gene3D" id="1.10.150.60">
    <property type="entry name" value="ARID DNA-binding domain"/>
    <property type="match status" value="1"/>
</dbReference>
<dbReference type="InterPro" id="IPR001005">
    <property type="entry name" value="SANT/Myb"/>
</dbReference>
<sequence length="579" mass="64201">MLGDGRKVDLYKLLNVVKGKGGYEAVCNGELWDLVGEECGLGVHVGSSLKQVYSKYKSVLDACMKKVSDGKVSDECGLMELEAEVKGLLSNQIENVVAGEEVKGGVDGGNEVKNLNLESTEEKEVKGHNGGSRGLEVTNPGMIDESDVGKLCEGNDGMEVVEEVDGGKISIEPTVDASDVVKSGESSGLLNVVGENRDDGTGGNSVSVLDSSSGDGGSSGFKRKRESLFDLLSWVTDAAKNPCDPAIGYMPDKSKWKSNSSQEAWKRVLLFRVAVFHKKESSIEQHNWQSQKMHPSMYDDPIQTTYNLRERLKRGKKLLYGTHSPTSRSSSNSSIGAEGDLDRTPSPRTNDRAENQLLDAPRAPSGSVRYPLRHTRAGRCYQAALPEWTGMTSESDPKWFGTQVWPSEMGKSRFLIERDPIGKGREDSCGCSVPGSVECVRFHISEKKAKVKLELGVAFYKWNLDKVGEDVRHSWTDEEEKNFREVIQANPPSSERYFWDHIFQAFPMKSRAALVSYYFNVYLLQLRAYQNRYTPDKIDSDDEESECAIRDVFGHQTQSSRGSILLTRSKSQSKRKQPK</sequence>
<dbReference type="InterPro" id="IPR036431">
    <property type="entry name" value="ARID_dom_sf"/>
</dbReference>